<evidence type="ECO:0000313" key="2">
    <source>
        <dbReference type="EMBL" id="TVU25800.1"/>
    </source>
</evidence>
<sequence>MYTESFYGIATQCRIVFHRPRAPLQPIRSPRPPYSVKITPRSPPRPLPLPASHNRTPPTFCSSPARAIAEKDQEEATLAGARQRRVAKEAGWLK</sequence>
<keyword evidence="3" id="KW-1185">Reference proteome</keyword>
<dbReference type="AlphaFoldDB" id="A0A5J9URX0"/>
<dbReference type="Gramene" id="TVU25800">
    <property type="protein sequence ID" value="TVU25800"/>
    <property type="gene ID" value="EJB05_28310"/>
</dbReference>
<proteinExistence type="predicted"/>
<protein>
    <submittedName>
        <fullName evidence="2">Uncharacterized protein</fullName>
    </submittedName>
</protein>
<reference evidence="2 3" key="1">
    <citation type="journal article" date="2019" name="Sci. Rep.">
        <title>A high-quality genome of Eragrostis curvula grass provides insights into Poaceae evolution and supports new strategies to enhance forage quality.</title>
        <authorList>
            <person name="Carballo J."/>
            <person name="Santos B.A.C.M."/>
            <person name="Zappacosta D."/>
            <person name="Garbus I."/>
            <person name="Selva J.P."/>
            <person name="Gallo C.A."/>
            <person name="Diaz A."/>
            <person name="Albertini E."/>
            <person name="Caccamo M."/>
            <person name="Echenique V."/>
        </authorList>
    </citation>
    <scope>NUCLEOTIDE SEQUENCE [LARGE SCALE GENOMIC DNA]</scope>
    <source>
        <strain evidence="3">cv. Victoria</strain>
        <tissue evidence="2">Leaf</tissue>
    </source>
</reference>
<feature type="region of interest" description="Disordered" evidence="1">
    <location>
        <begin position="21"/>
        <end position="60"/>
    </location>
</feature>
<accession>A0A5J9URX0</accession>
<evidence type="ECO:0000256" key="1">
    <source>
        <dbReference type="SAM" id="MobiDB-lite"/>
    </source>
</evidence>
<dbReference type="Proteomes" id="UP000324897">
    <property type="component" value="Chromosome 2"/>
</dbReference>
<feature type="non-terminal residue" evidence="2">
    <location>
        <position position="94"/>
    </location>
</feature>
<feature type="region of interest" description="Disordered" evidence="1">
    <location>
        <begin position="72"/>
        <end position="94"/>
    </location>
</feature>
<gene>
    <name evidence="2" type="ORF">EJB05_28310</name>
</gene>
<name>A0A5J9URX0_9POAL</name>
<comment type="caution">
    <text evidence="2">The sequence shown here is derived from an EMBL/GenBank/DDBJ whole genome shotgun (WGS) entry which is preliminary data.</text>
</comment>
<feature type="non-terminal residue" evidence="2">
    <location>
        <position position="1"/>
    </location>
</feature>
<dbReference type="EMBL" id="RWGY01000013">
    <property type="protein sequence ID" value="TVU25800.1"/>
    <property type="molecule type" value="Genomic_DNA"/>
</dbReference>
<evidence type="ECO:0000313" key="3">
    <source>
        <dbReference type="Proteomes" id="UP000324897"/>
    </source>
</evidence>
<organism evidence="2 3">
    <name type="scientific">Eragrostis curvula</name>
    <name type="common">weeping love grass</name>
    <dbReference type="NCBI Taxonomy" id="38414"/>
    <lineage>
        <taxon>Eukaryota</taxon>
        <taxon>Viridiplantae</taxon>
        <taxon>Streptophyta</taxon>
        <taxon>Embryophyta</taxon>
        <taxon>Tracheophyta</taxon>
        <taxon>Spermatophyta</taxon>
        <taxon>Magnoliopsida</taxon>
        <taxon>Liliopsida</taxon>
        <taxon>Poales</taxon>
        <taxon>Poaceae</taxon>
        <taxon>PACMAD clade</taxon>
        <taxon>Chloridoideae</taxon>
        <taxon>Eragrostideae</taxon>
        <taxon>Eragrostidinae</taxon>
        <taxon>Eragrostis</taxon>
    </lineage>
</organism>